<feature type="region of interest" description="Disordered" evidence="1">
    <location>
        <begin position="342"/>
        <end position="364"/>
    </location>
</feature>
<dbReference type="PANTHER" id="PTHR33504:SF2">
    <property type="entry name" value="PROTEIN MFI"/>
    <property type="match status" value="1"/>
</dbReference>
<gene>
    <name evidence="2" type="ORF">HXX76_007130</name>
</gene>
<dbReference type="Proteomes" id="UP000650467">
    <property type="component" value="Unassembled WGS sequence"/>
</dbReference>
<dbReference type="CDD" id="cd23767">
    <property type="entry name" value="IQCD"/>
    <property type="match status" value="1"/>
</dbReference>
<evidence type="ECO:0000313" key="3">
    <source>
        <dbReference type="Proteomes" id="UP000650467"/>
    </source>
</evidence>
<keyword evidence="3" id="KW-1185">Reference proteome</keyword>
<evidence type="ECO:0000313" key="2">
    <source>
        <dbReference type="EMBL" id="KAG2435935.1"/>
    </source>
</evidence>
<dbReference type="EMBL" id="JAEHOC010000014">
    <property type="protein sequence ID" value="KAG2435935.1"/>
    <property type="molecule type" value="Genomic_DNA"/>
</dbReference>
<proteinExistence type="predicted"/>
<accession>A0A835TDI6</accession>
<name>A0A835TDI6_CHLIN</name>
<dbReference type="OrthoDB" id="10253073at2759"/>
<dbReference type="InterPro" id="IPR000048">
    <property type="entry name" value="IQ_motif_EF-hand-BS"/>
</dbReference>
<evidence type="ECO:0000256" key="1">
    <source>
        <dbReference type="SAM" id="MobiDB-lite"/>
    </source>
</evidence>
<feature type="region of interest" description="Disordered" evidence="1">
    <location>
        <begin position="223"/>
        <end position="250"/>
    </location>
</feature>
<dbReference type="Pfam" id="PF00612">
    <property type="entry name" value="IQ"/>
    <property type="match status" value="1"/>
</dbReference>
<comment type="caution">
    <text evidence="2">The sequence shown here is derived from an EMBL/GenBank/DDBJ whole genome shotgun (WGS) entry which is preliminary data.</text>
</comment>
<reference evidence="2" key="1">
    <citation type="journal article" date="2020" name="bioRxiv">
        <title>Comparative genomics of Chlamydomonas.</title>
        <authorList>
            <person name="Craig R.J."/>
            <person name="Hasan A.R."/>
            <person name="Ness R.W."/>
            <person name="Keightley P.D."/>
        </authorList>
    </citation>
    <scope>NUCLEOTIDE SEQUENCE</scope>
    <source>
        <strain evidence="2">SAG 7.73</strain>
    </source>
</reference>
<dbReference type="Gene3D" id="1.20.5.190">
    <property type="match status" value="1"/>
</dbReference>
<dbReference type="PANTHER" id="PTHR33504">
    <property type="entry name" value="NADH DEHYDROGENASE (UBIQUINONE) 1 BETA SUBCOMPLEX, 4"/>
    <property type="match status" value="1"/>
</dbReference>
<sequence length="472" mass="51457">MVVDDEDAPGPSPYSDNYLATFAATTIQRHFRGHRVRKDYHARRARIRKVELDWATHHDQAYRRHMAARAIQTAWRAFRNRRIFNYYRDLIRFRERGDPRELLKVINPREAQLVDAAAGIHVRFRLGGTMFPPLVFYKIFTHRTVIDIGAFGPRDYANEVRMTPNEIHNRPAAGAGGVAFGSALPTIATGSGLASGAGSASQTPTRWGGGAAAATATLAAAAGGGGGGGAASSGRGEAGGGAGKKKHTYQEGDFELDSSFREYIKPDGTIGVRSTQGWYERYENNGWRPVAERVLLDEDPVTTATRLKRQPMFHFNPAVRREQRQAVAKQKKREWLRKMYAEGTGGLPRPPRPGSALRHAAGTADAGGWDDADAALEELDGLDDEALDGRVDELLNWSSHLDYGAYFDDWTSMACTLASEAFVPEEEAPYLDDLQPVVVGDVRKAMAAAGAPLPPFKGGPNAACGVTVPLAR</sequence>
<organism evidence="2 3">
    <name type="scientific">Chlamydomonas incerta</name>
    <dbReference type="NCBI Taxonomy" id="51695"/>
    <lineage>
        <taxon>Eukaryota</taxon>
        <taxon>Viridiplantae</taxon>
        <taxon>Chlorophyta</taxon>
        <taxon>core chlorophytes</taxon>
        <taxon>Chlorophyceae</taxon>
        <taxon>CS clade</taxon>
        <taxon>Chlamydomonadales</taxon>
        <taxon>Chlamydomonadaceae</taxon>
        <taxon>Chlamydomonas</taxon>
    </lineage>
</organism>
<dbReference type="SMART" id="SM00015">
    <property type="entry name" value="IQ"/>
    <property type="match status" value="2"/>
</dbReference>
<protein>
    <submittedName>
        <fullName evidence="2">Uncharacterized protein</fullName>
    </submittedName>
</protein>
<dbReference type="PROSITE" id="PS50096">
    <property type="entry name" value="IQ"/>
    <property type="match status" value="1"/>
</dbReference>
<dbReference type="AlphaFoldDB" id="A0A835TDI6"/>
<feature type="compositionally biased region" description="Gly residues" evidence="1">
    <location>
        <begin position="223"/>
        <end position="242"/>
    </location>
</feature>